<dbReference type="InterPro" id="IPR020845">
    <property type="entry name" value="AMP-binding_CS"/>
</dbReference>
<comment type="similarity">
    <text evidence="1">Belongs to the ATP-dependent AMP-binding enzyme family.</text>
</comment>
<evidence type="ECO:0000313" key="6">
    <source>
        <dbReference type="Proteomes" id="UP000619534"/>
    </source>
</evidence>
<dbReference type="EMBL" id="BMCJ01000003">
    <property type="protein sequence ID" value="GGC89267.1"/>
    <property type="molecule type" value="Genomic_DNA"/>
</dbReference>
<protein>
    <submittedName>
        <fullName evidence="5">Acyl-CoA synthetase</fullName>
    </submittedName>
</protein>
<dbReference type="RefSeq" id="WP_062445968.1">
    <property type="nucleotide sequence ID" value="NZ_BMCJ01000003.1"/>
</dbReference>
<dbReference type="PANTHER" id="PTHR43201:SF5">
    <property type="entry name" value="MEDIUM-CHAIN ACYL-COA LIGASE ACSF2, MITOCHONDRIAL"/>
    <property type="match status" value="1"/>
</dbReference>
<name>A0ABQ1P1U0_9BACI</name>
<evidence type="ECO:0000256" key="2">
    <source>
        <dbReference type="ARBA" id="ARBA00022598"/>
    </source>
</evidence>
<reference evidence="6" key="1">
    <citation type="journal article" date="2019" name="Int. J. Syst. Evol. Microbiol.">
        <title>The Global Catalogue of Microorganisms (GCM) 10K type strain sequencing project: providing services to taxonomists for standard genome sequencing and annotation.</title>
        <authorList>
            <consortium name="The Broad Institute Genomics Platform"/>
            <consortium name="The Broad Institute Genome Sequencing Center for Infectious Disease"/>
            <person name="Wu L."/>
            <person name="Ma J."/>
        </authorList>
    </citation>
    <scope>NUCLEOTIDE SEQUENCE [LARGE SCALE GENOMIC DNA]</scope>
    <source>
        <strain evidence="6">CCM 7282</strain>
    </source>
</reference>
<dbReference type="Pfam" id="PF13193">
    <property type="entry name" value="AMP-binding_C"/>
    <property type="match status" value="1"/>
</dbReference>
<dbReference type="InterPro" id="IPR045851">
    <property type="entry name" value="AMP-bd_C_sf"/>
</dbReference>
<dbReference type="SUPFAM" id="SSF56801">
    <property type="entry name" value="Acetyl-CoA synthetase-like"/>
    <property type="match status" value="1"/>
</dbReference>
<dbReference type="Proteomes" id="UP000619534">
    <property type="component" value="Unassembled WGS sequence"/>
</dbReference>
<dbReference type="PANTHER" id="PTHR43201">
    <property type="entry name" value="ACYL-COA SYNTHETASE"/>
    <property type="match status" value="1"/>
</dbReference>
<evidence type="ECO:0000259" key="4">
    <source>
        <dbReference type="Pfam" id="PF13193"/>
    </source>
</evidence>
<proteinExistence type="inferred from homology"/>
<organism evidence="5 6">
    <name type="scientific">Thalassobacillus devorans</name>
    <dbReference type="NCBI Taxonomy" id="279813"/>
    <lineage>
        <taxon>Bacteria</taxon>
        <taxon>Bacillati</taxon>
        <taxon>Bacillota</taxon>
        <taxon>Bacilli</taxon>
        <taxon>Bacillales</taxon>
        <taxon>Bacillaceae</taxon>
        <taxon>Thalassobacillus</taxon>
    </lineage>
</organism>
<dbReference type="Gene3D" id="3.30.300.30">
    <property type="match status" value="1"/>
</dbReference>
<accession>A0ABQ1P1U0</accession>
<dbReference type="Gene3D" id="3.40.50.980">
    <property type="match status" value="2"/>
</dbReference>
<dbReference type="InterPro" id="IPR000873">
    <property type="entry name" value="AMP-dep_synth/lig_dom"/>
</dbReference>
<keyword evidence="6" id="KW-1185">Reference proteome</keyword>
<feature type="domain" description="AMP-dependent synthetase/ligase" evidence="3">
    <location>
        <begin position="8"/>
        <end position="370"/>
    </location>
</feature>
<evidence type="ECO:0000259" key="3">
    <source>
        <dbReference type="Pfam" id="PF00501"/>
    </source>
</evidence>
<dbReference type="NCBIfam" id="NF004837">
    <property type="entry name" value="PRK06187.1"/>
    <property type="match status" value="1"/>
</dbReference>
<evidence type="ECO:0000256" key="1">
    <source>
        <dbReference type="ARBA" id="ARBA00006432"/>
    </source>
</evidence>
<evidence type="ECO:0000313" key="5">
    <source>
        <dbReference type="EMBL" id="GGC89267.1"/>
    </source>
</evidence>
<comment type="caution">
    <text evidence="5">The sequence shown here is derived from an EMBL/GenBank/DDBJ whole genome shotgun (WGS) entry which is preliminary data.</text>
</comment>
<sequence>MNLGLVLQRQKDLNPNNIAIKFEEITLSYAQFNKRVNQLSNGLLNAGIKKGDRIALLLHNSNEFIESFWAAAKIGAILVPINWRLSTQEIKYILQDSLSKCLIYGESYKQKVRDLKKSLGNISKYIIVEGKEEIDPSYENFIRDQNEGEPKQEKVCLEDLFIINYTSGTTGTPKGVMLTQKNIFWTSINQIVDWEINRDDITLIVSPLFHVGGLLMFSLPAIHTGSSMVILRRFSVEKVLQSFAEEGITTMFGAPTMYHDIAQHAHIIKNSNYEKLRLLCSGGASLPMSLMKQVSELFPKTNFTEGYGVTEAASCSSVLRQKDILSKRGSVGKPFIHNLMKVINSEGREVEEGEIGEIVLSGPTVMKGYWNKPNETKSAFIGEWFKTGDLARVDNEGFIYIVDRKKDMIISGGENISPKEVENVLYRHSRISEVSIIGVPDKKWGESVMAVIVLKPNEKMTKEEVIVYSKSNLASYKKPKYVEFVSELPKNPAGKVLKHELRKRYSELSESHKF</sequence>
<dbReference type="PROSITE" id="PS00455">
    <property type="entry name" value="AMP_BINDING"/>
    <property type="match status" value="1"/>
</dbReference>
<keyword evidence="2" id="KW-0436">Ligase</keyword>
<dbReference type="Pfam" id="PF00501">
    <property type="entry name" value="AMP-binding"/>
    <property type="match status" value="1"/>
</dbReference>
<dbReference type="InterPro" id="IPR025110">
    <property type="entry name" value="AMP-bd_C"/>
</dbReference>
<gene>
    <name evidence="5" type="ORF">GCM10007216_20050</name>
</gene>
<feature type="domain" description="AMP-binding enzyme C-terminal" evidence="4">
    <location>
        <begin position="420"/>
        <end position="495"/>
    </location>
</feature>
<dbReference type="Gene3D" id="2.30.38.10">
    <property type="entry name" value="Luciferase, Domain 3"/>
    <property type="match status" value="1"/>
</dbReference>